<reference evidence="3" key="1">
    <citation type="journal article" date="2019" name="bioRxiv">
        <title>The Genome of the Zebra Mussel, Dreissena polymorpha: A Resource for Invasive Species Research.</title>
        <authorList>
            <person name="McCartney M.A."/>
            <person name="Auch B."/>
            <person name="Kono T."/>
            <person name="Mallez S."/>
            <person name="Zhang Y."/>
            <person name="Obille A."/>
            <person name="Becker A."/>
            <person name="Abrahante J.E."/>
            <person name="Garbe J."/>
            <person name="Badalamenti J.P."/>
            <person name="Herman A."/>
            <person name="Mangelson H."/>
            <person name="Liachko I."/>
            <person name="Sullivan S."/>
            <person name="Sone E.D."/>
            <person name="Koren S."/>
            <person name="Silverstein K.A.T."/>
            <person name="Beckman K.B."/>
            <person name="Gohl D.M."/>
        </authorList>
    </citation>
    <scope>NUCLEOTIDE SEQUENCE</scope>
    <source>
        <strain evidence="3">Duluth1</strain>
        <tissue evidence="3">Whole animal</tissue>
    </source>
</reference>
<evidence type="ECO:0000256" key="1">
    <source>
        <dbReference type="SAM" id="Coils"/>
    </source>
</evidence>
<evidence type="ECO:0000313" key="4">
    <source>
        <dbReference type="Proteomes" id="UP000828390"/>
    </source>
</evidence>
<dbReference type="Proteomes" id="UP000828390">
    <property type="component" value="Unassembled WGS sequence"/>
</dbReference>
<comment type="caution">
    <text evidence="3">The sequence shown here is derived from an EMBL/GenBank/DDBJ whole genome shotgun (WGS) entry which is preliminary data.</text>
</comment>
<feature type="domain" description="KY-like immunoglobulin-like" evidence="2">
    <location>
        <begin position="218"/>
        <end position="347"/>
    </location>
</feature>
<reference evidence="3" key="2">
    <citation type="submission" date="2020-11" db="EMBL/GenBank/DDBJ databases">
        <authorList>
            <person name="McCartney M.A."/>
            <person name="Auch B."/>
            <person name="Kono T."/>
            <person name="Mallez S."/>
            <person name="Becker A."/>
            <person name="Gohl D.M."/>
            <person name="Silverstein K.A.T."/>
            <person name="Koren S."/>
            <person name="Bechman K.B."/>
            <person name="Herman A."/>
            <person name="Abrahante J.E."/>
            <person name="Garbe J."/>
        </authorList>
    </citation>
    <scope>NUCLEOTIDE SEQUENCE</scope>
    <source>
        <strain evidence="3">Duluth1</strain>
        <tissue evidence="3">Whole animal</tissue>
    </source>
</reference>
<dbReference type="Pfam" id="PF23265">
    <property type="entry name" value="Ig-like_KY"/>
    <property type="match status" value="1"/>
</dbReference>
<keyword evidence="1" id="KW-0175">Coiled coil</keyword>
<accession>A0A9D4J613</accession>
<feature type="coiled-coil region" evidence="1">
    <location>
        <begin position="483"/>
        <end position="525"/>
    </location>
</feature>
<dbReference type="AlphaFoldDB" id="A0A9D4J613"/>
<keyword evidence="4" id="KW-1185">Reference proteome</keyword>
<evidence type="ECO:0000313" key="3">
    <source>
        <dbReference type="EMBL" id="KAH3796908.1"/>
    </source>
</evidence>
<dbReference type="InterPro" id="IPR053041">
    <property type="entry name" value="Transglut-like_Superfamily_Mod"/>
</dbReference>
<dbReference type="PANTHER" id="PTHR47020:SF1">
    <property type="entry name" value="HILLARIN"/>
    <property type="match status" value="1"/>
</dbReference>
<gene>
    <name evidence="3" type="ORF">DPMN_150485</name>
</gene>
<proteinExistence type="predicted"/>
<dbReference type="OrthoDB" id="10671065at2759"/>
<sequence>MSSLHSYDEKKLTFHQNDQHVQNIGIEDMQTLRNIVQYFEKSVDRSHVYRDIYIARSILVWMSHMVGSVLIRLLPYEVRKLVDSKSYSPGTFCTLCEAAGIESVLILGKAKDITFEPGWMFDKIPPASWNSFRCNNIWHLVFTELAIASVSGYRRGGEIVIESDGNRTFQASSSSAGNERSVFSDFWFCIHPKILAIHAFPDNIDFLYLPKGQSVTEETFASCALLLPAFFQSGMSLLSENACVLMSHKGRCVIHIACPSVKGLKFTYTLTFLTDTGDIGSVNLKALPRMVVFSPGIDDVTFTISLPILGHYLFSTSALSEGHNQNPECFKFKIICNEIDAHCRNIPQAVTEMGVGFTYVAKEFGLKQPTNASAILKVDYDSSQESASDEVIESEPVRFRVVEDRINEVEFTSDFLDDVENIGFSEVNLNKDKGELEVKAGLKKAGERVLVVKGRQIASNQNFKPIVYYIVSSYEKKDDSYEKNVKKNKRREANKRKRDAKESYKAQLEDLVLTTKEEIKNLHQELIDSKAVAIDMDPDKLSMFKESSYVQNIQQELVVMEEDGSRYDDMSLESPVYDLFDMYVTSLAVNPDGDNKTLELSQEEIFRTLLKKVKVDAMSEYPNDSFPAFCHGRAAIQAIITRGKDILDMPVFSETENKMMKSECIQIYTTSAFIGEINAYNTEQMDPVKQFCLEEQNMSCPIILIVEQEKKNIIEEWIETQNDNLHGICVLLFSKGREREQQYFSPEKGIFLNMVTLSDIMAAADDILERSIFFVLKHLLEIYVEKYRATTDFSDVETESTLQSVYAFARAAYQRSEVPECERPNIPEKTYNYSNNIDEVITTLLTIEGVVGCSKKLGRLEVSIDDTKDRKTIVEKVKLYLKNESIKATCVDGNFTYFICPGDQVQGKKGKIGTLGGFAKRFATKTNMEFNNRAETGSANQLSPVESTGYLVESTNTTVELNNREETGSASQSIPEESAGNLVALISRHVAHANMEMGIMHLLVNNKIIGHTDNIHPQTLLDIIPIDIYENLIGDCNTRFKTEQNKFMHAQLIDREHISTLMGTKVHLWGAVSSPGLGTLVDIDFKMTGGLCIKVCDCINGKPFSYPGDSGAIVCASDSRGRNLYAIAMLIGKYEGIKIQPTYMAVLLSEAFQKLKELYKSEFLLCEDDGATS</sequence>
<dbReference type="PANTHER" id="PTHR47020">
    <property type="entry name" value="HILLARIN"/>
    <property type="match status" value="1"/>
</dbReference>
<dbReference type="InterPro" id="IPR056564">
    <property type="entry name" value="Ig-like_KY"/>
</dbReference>
<organism evidence="3 4">
    <name type="scientific">Dreissena polymorpha</name>
    <name type="common">Zebra mussel</name>
    <name type="synonym">Mytilus polymorpha</name>
    <dbReference type="NCBI Taxonomy" id="45954"/>
    <lineage>
        <taxon>Eukaryota</taxon>
        <taxon>Metazoa</taxon>
        <taxon>Spiralia</taxon>
        <taxon>Lophotrochozoa</taxon>
        <taxon>Mollusca</taxon>
        <taxon>Bivalvia</taxon>
        <taxon>Autobranchia</taxon>
        <taxon>Heteroconchia</taxon>
        <taxon>Euheterodonta</taxon>
        <taxon>Imparidentia</taxon>
        <taxon>Neoheterodontei</taxon>
        <taxon>Myida</taxon>
        <taxon>Dreissenoidea</taxon>
        <taxon>Dreissenidae</taxon>
        <taxon>Dreissena</taxon>
    </lineage>
</organism>
<evidence type="ECO:0000259" key="2">
    <source>
        <dbReference type="Pfam" id="PF23265"/>
    </source>
</evidence>
<protein>
    <recommendedName>
        <fullName evidence="2">KY-like immunoglobulin-like domain-containing protein</fullName>
    </recommendedName>
</protein>
<name>A0A9D4J613_DREPO</name>
<dbReference type="EMBL" id="JAIWYP010000007">
    <property type="protein sequence ID" value="KAH3796908.1"/>
    <property type="molecule type" value="Genomic_DNA"/>
</dbReference>